<proteinExistence type="predicted"/>
<dbReference type="EMBL" id="QXJM01000037">
    <property type="protein sequence ID" value="RIE03296.1"/>
    <property type="molecule type" value="Genomic_DNA"/>
</dbReference>
<dbReference type="AlphaFoldDB" id="A0A398CJ16"/>
<feature type="compositionally biased region" description="Basic and acidic residues" evidence="6">
    <location>
        <begin position="173"/>
        <end position="184"/>
    </location>
</feature>
<accession>A0A398CJ16</accession>
<evidence type="ECO:0000313" key="8">
    <source>
        <dbReference type="EMBL" id="RIE03296.1"/>
    </source>
</evidence>
<evidence type="ECO:0000256" key="5">
    <source>
        <dbReference type="ARBA" id="ARBA00023136"/>
    </source>
</evidence>
<feature type="compositionally biased region" description="Basic and acidic residues" evidence="6">
    <location>
        <begin position="152"/>
        <end position="166"/>
    </location>
</feature>
<keyword evidence="8" id="KW-0966">Cell projection</keyword>
<keyword evidence="5 7" id="KW-0472">Membrane</keyword>
<evidence type="ECO:0000313" key="9">
    <source>
        <dbReference type="Proteomes" id="UP000266340"/>
    </source>
</evidence>
<feature type="transmembrane region" description="Helical" evidence="7">
    <location>
        <begin position="20"/>
        <end position="41"/>
    </location>
</feature>
<keyword evidence="2" id="KW-1003">Cell membrane</keyword>
<name>A0A398CJ16_9BACL</name>
<evidence type="ECO:0000256" key="2">
    <source>
        <dbReference type="ARBA" id="ARBA00022475"/>
    </source>
</evidence>
<reference evidence="8 9" key="1">
    <citation type="submission" date="2018-09" db="EMBL/GenBank/DDBJ databases">
        <title>Cohnella cavernae sp. nov., isolated from a karst cave.</title>
        <authorList>
            <person name="Zhu H."/>
        </authorList>
    </citation>
    <scope>NUCLEOTIDE SEQUENCE [LARGE SCALE GENOMIC DNA]</scope>
    <source>
        <strain evidence="8 9">K2E09-144</strain>
    </source>
</reference>
<evidence type="ECO:0000256" key="4">
    <source>
        <dbReference type="ARBA" id="ARBA00022989"/>
    </source>
</evidence>
<evidence type="ECO:0000256" key="1">
    <source>
        <dbReference type="ARBA" id="ARBA00004236"/>
    </source>
</evidence>
<keyword evidence="4 7" id="KW-1133">Transmembrane helix</keyword>
<organism evidence="8 9">
    <name type="scientific">Cohnella faecalis</name>
    <dbReference type="NCBI Taxonomy" id="2315694"/>
    <lineage>
        <taxon>Bacteria</taxon>
        <taxon>Bacillati</taxon>
        <taxon>Bacillota</taxon>
        <taxon>Bacilli</taxon>
        <taxon>Bacillales</taxon>
        <taxon>Paenibacillaceae</taxon>
        <taxon>Cohnella</taxon>
    </lineage>
</organism>
<dbReference type="InterPro" id="IPR022781">
    <property type="entry name" value="Flagellar_biosynth_FliO"/>
</dbReference>
<evidence type="ECO:0000256" key="3">
    <source>
        <dbReference type="ARBA" id="ARBA00022692"/>
    </source>
</evidence>
<protein>
    <submittedName>
        <fullName evidence="8">Flagellar protein</fullName>
    </submittedName>
</protein>
<dbReference type="Pfam" id="PF04347">
    <property type="entry name" value="FliO"/>
    <property type="match status" value="1"/>
</dbReference>
<comment type="caution">
    <text evidence="8">The sequence shown here is derived from an EMBL/GenBank/DDBJ whole genome shotgun (WGS) entry which is preliminary data.</text>
</comment>
<keyword evidence="9" id="KW-1185">Reference proteome</keyword>
<dbReference type="Proteomes" id="UP000266340">
    <property type="component" value="Unassembled WGS sequence"/>
</dbReference>
<dbReference type="RefSeq" id="WP_119149412.1">
    <property type="nucleotide sequence ID" value="NZ_JBHSOV010000024.1"/>
</dbReference>
<feature type="compositionally biased region" description="Polar residues" evidence="6">
    <location>
        <begin position="138"/>
        <end position="151"/>
    </location>
</feature>
<feature type="region of interest" description="Disordered" evidence="6">
    <location>
        <begin position="129"/>
        <end position="184"/>
    </location>
</feature>
<keyword evidence="8" id="KW-0969">Cilium</keyword>
<evidence type="ECO:0000256" key="7">
    <source>
        <dbReference type="SAM" id="Phobius"/>
    </source>
</evidence>
<dbReference type="GO" id="GO:0016020">
    <property type="term" value="C:membrane"/>
    <property type="evidence" value="ECO:0007669"/>
    <property type="project" value="InterPro"/>
</dbReference>
<comment type="subcellular location">
    <subcellularLocation>
        <location evidence="1">Cell membrane</location>
    </subcellularLocation>
</comment>
<keyword evidence="3 7" id="KW-0812">Transmembrane</keyword>
<evidence type="ECO:0000256" key="6">
    <source>
        <dbReference type="SAM" id="MobiDB-lite"/>
    </source>
</evidence>
<sequence length="184" mass="20872">MSNWRLEGDLPSSSSTWDMLWVLFVLALMVGLIVLLLRFFAKRNRGWWMNRSLRSLGGLTLGTNKSMQIVEWNGRIYVLGVGEDVTLLESISDPDVVAALLAEHDTVNAAPAASLPIWLRKLTRQGGLTDETPKDVSEFTQPAGRSSFEQTLENRLRQLSERKQRMEQLLTDTKPEDRKNNNET</sequence>
<gene>
    <name evidence="8" type="ORF">D3H35_11440</name>
</gene>
<dbReference type="OrthoDB" id="2376965at2"/>
<keyword evidence="8" id="KW-0282">Flagellum</keyword>
<dbReference type="GO" id="GO:0044781">
    <property type="term" value="P:bacterial-type flagellum organization"/>
    <property type="evidence" value="ECO:0007669"/>
    <property type="project" value="InterPro"/>
</dbReference>